<feature type="chain" id="PRO_5016447911" evidence="1">
    <location>
        <begin position="18"/>
        <end position="185"/>
    </location>
</feature>
<dbReference type="AlphaFoldDB" id="A0A318ZL22"/>
<dbReference type="OrthoDB" id="5230873at2759"/>
<keyword evidence="3" id="KW-1185">Reference proteome</keyword>
<reference evidence="2 3" key="1">
    <citation type="submission" date="2016-12" db="EMBL/GenBank/DDBJ databases">
        <title>The genomes of Aspergillus section Nigri reveals drivers in fungal speciation.</title>
        <authorList>
            <consortium name="DOE Joint Genome Institute"/>
            <person name="Vesth T.C."/>
            <person name="Nybo J."/>
            <person name="Theobald S."/>
            <person name="Brandl J."/>
            <person name="Frisvad J.C."/>
            <person name="Nielsen K.F."/>
            <person name="Lyhne E.K."/>
            <person name="Kogle M.E."/>
            <person name="Kuo A."/>
            <person name="Riley R."/>
            <person name="Clum A."/>
            <person name="Nolan M."/>
            <person name="Lipzen A."/>
            <person name="Salamov A."/>
            <person name="Henrissat B."/>
            <person name="Wiebenga A."/>
            <person name="De Vries R.P."/>
            <person name="Grigoriev I.V."/>
            <person name="Mortensen U.H."/>
            <person name="Andersen M.R."/>
            <person name="Baker S.E."/>
        </authorList>
    </citation>
    <scope>NUCLEOTIDE SEQUENCE [LARGE SCALE GENOMIC DNA]</scope>
    <source>
        <strain evidence="2 3">JOP 1030-1</strain>
    </source>
</reference>
<dbReference type="RefSeq" id="XP_025433086.1">
    <property type="nucleotide sequence ID" value="XM_025579540.1"/>
</dbReference>
<name>A0A318ZL22_9EURO</name>
<dbReference type="GeneID" id="37080769"/>
<proteinExistence type="predicted"/>
<sequence length="185" mass="20248">MKFTLASTIALATAALAIPTAELESNLEKRNPTGAFSLYAWGVTSTAMKLFYSDGLAYAGDSTTWPYGSVTTDVTFEITDTELVTTATTSGVTLDSDTLFYIRPTEDEITEVGFTGNGYTTPSDAATDRFLFYGSWLMWEEDSGILTDSFRLKETNVSGVYQFYFDYSNLDPSGYELPSVMDKAG</sequence>
<organism evidence="2 3">
    <name type="scientific">Aspergillus saccharolyticus JOP 1030-1</name>
    <dbReference type="NCBI Taxonomy" id="1450539"/>
    <lineage>
        <taxon>Eukaryota</taxon>
        <taxon>Fungi</taxon>
        <taxon>Dikarya</taxon>
        <taxon>Ascomycota</taxon>
        <taxon>Pezizomycotina</taxon>
        <taxon>Eurotiomycetes</taxon>
        <taxon>Eurotiomycetidae</taxon>
        <taxon>Eurotiales</taxon>
        <taxon>Aspergillaceae</taxon>
        <taxon>Aspergillus</taxon>
        <taxon>Aspergillus subgen. Circumdati</taxon>
    </lineage>
</organism>
<dbReference type="Proteomes" id="UP000248349">
    <property type="component" value="Unassembled WGS sequence"/>
</dbReference>
<evidence type="ECO:0000313" key="3">
    <source>
        <dbReference type="Proteomes" id="UP000248349"/>
    </source>
</evidence>
<dbReference type="EMBL" id="KZ821225">
    <property type="protein sequence ID" value="PYH47104.1"/>
    <property type="molecule type" value="Genomic_DNA"/>
</dbReference>
<keyword evidence="1" id="KW-0732">Signal</keyword>
<protein>
    <submittedName>
        <fullName evidence="2">Uncharacterized protein</fullName>
    </submittedName>
</protein>
<evidence type="ECO:0000256" key="1">
    <source>
        <dbReference type="SAM" id="SignalP"/>
    </source>
</evidence>
<accession>A0A318ZL22</accession>
<feature type="signal peptide" evidence="1">
    <location>
        <begin position="1"/>
        <end position="17"/>
    </location>
</feature>
<evidence type="ECO:0000313" key="2">
    <source>
        <dbReference type="EMBL" id="PYH47104.1"/>
    </source>
</evidence>
<gene>
    <name evidence="2" type="ORF">BP01DRAFT_421976</name>
</gene>